<dbReference type="GO" id="GO:0005886">
    <property type="term" value="C:plasma membrane"/>
    <property type="evidence" value="ECO:0007669"/>
    <property type="project" value="TreeGrafter"/>
</dbReference>
<dbReference type="Pfam" id="PF02752">
    <property type="entry name" value="Arrestin_C"/>
    <property type="match status" value="1"/>
</dbReference>
<feature type="region of interest" description="Disordered" evidence="1">
    <location>
        <begin position="510"/>
        <end position="541"/>
    </location>
</feature>
<dbReference type="RefSeq" id="XP_049265751.1">
    <property type="nucleotide sequence ID" value="XM_049410648.1"/>
</dbReference>
<dbReference type="AlphaFoldDB" id="A0A8J5QGV5"/>
<dbReference type="Proteomes" id="UP000694255">
    <property type="component" value="Unassembled WGS sequence"/>
</dbReference>
<feature type="compositionally biased region" description="Polar residues" evidence="1">
    <location>
        <begin position="652"/>
        <end position="671"/>
    </location>
</feature>
<reference evidence="3 4" key="1">
    <citation type="journal article" date="2021" name="DNA Res.">
        <title>Genome analysis of Candida subhashii reveals its hybrid nature and dual mitochondrial genome conformations.</title>
        <authorList>
            <person name="Mixao V."/>
            <person name="Hegedusova E."/>
            <person name="Saus E."/>
            <person name="Pryszcz L.P."/>
            <person name="Cillingova A."/>
            <person name="Nosek J."/>
            <person name="Gabaldon T."/>
        </authorList>
    </citation>
    <scope>NUCLEOTIDE SEQUENCE [LARGE SCALE GENOMIC DNA]</scope>
    <source>
        <strain evidence="3 4">CBS 10753</strain>
    </source>
</reference>
<organism evidence="3 4">
    <name type="scientific">[Candida] subhashii</name>
    <dbReference type="NCBI Taxonomy" id="561895"/>
    <lineage>
        <taxon>Eukaryota</taxon>
        <taxon>Fungi</taxon>
        <taxon>Dikarya</taxon>
        <taxon>Ascomycota</taxon>
        <taxon>Saccharomycotina</taxon>
        <taxon>Pichiomycetes</taxon>
        <taxon>Debaryomycetaceae</taxon>
        <taxon>Spathaspora</taxon>
    </lineage>
</organism>
<dbReference type="GO" id="GO:0070086">
    <property type="term" value="P:ubiquitin-dependent endocytosis"/>
    <property type="evidence" value="ECO:0007669"/>
    <property type="project" value="TreeGrafter"/>
</dbReference>
<sequence length="729" mass="79426">MVKKTATTSKSTPLFDIRLSNLDHDVLVLKGTEQEAASVLLAGKIVLSVNEPLTIKKLSLKLQCNLRLRAEIARNGKVPAFQKTMYEHCWDSQEFSKYLSNMYENSLMASSSSQSSAPPVSRNQSTTSLKGLGYSLLHKTSSSTSLLHSAASATNLQQLHPSSSTTSLSKSSHHVLSPGNYEIPFSAILPGNIPESIEGLPGCSSSYKLEATIDRGKFHSSLVAKKHVWVIRTLTTDAVELSETSAVDNTWPQKVEYSLSCPSKALAIGAGTPISMMFVPLLKGLKLGDIKIELVESYGYVGYIGPSHSAERVIARKSIPKKEEQEGEEEEDGCSFDKWEVDTFLRLPVSLSKCCQDVELNSHVKVRHKLKFNIGLINPDGHVSELRATLPIQLFISPFVSVSSRIDEEPNSEDEEVLFISSRDSCEALNSLANNPSSNNNSHTSLTGLVAPPLYEKHVYDRLWSDVSPVETPITSGASTPRNNFLHNNNQFSMSCLDSNLLAENLQQLSMQRQAQSPDETNNTSMNLSNSIMSNSSGSSTPLRIGRAATFNLDGGDEMLSKRTPSSWTPQNQSFLNDAILTPPVHLSRANSELLVNADQLNKVPTYSQAMKSNTDDDLSPAYEPPLPGSNINLQVLGSNKLYDPRRMPNSRGGSSSPPIQSRNASSNNLTGLLMAASGGGGQNKKSFTNLSEMGGSPPTDRLFRSGSPPTDRLFRTSSSLSLQFKKKK</sequence>
<proteinExistence type="predicted"/>
<name>A0A8J5QGV5_9ASCO</name>
<dbReference type="PANTHER" id="PTHR11188">
    <property type="entry name" value="ARRESTIN DOMAIN CONTAINING PROTEIN"/>
    <property type="match status" value="1"/>
</dbReference>
<evidence type="ECO:0000256" key="1">
    <source>
        <dbReference type="SAM" id="MobiDB-lite"/>
    </source>
</evidence>
<dbReference type="PANTHER" id="PTHR11188:SF17">
    <property type="entry name" value="FI21816P1"/>
    <property type="match status" value="1"/>
</dbReference>
<feature type="compositionally biased region" description="Low complexity" evidence="1">
    <location>
        <begin position="521"/>
        <end position="541"/>
    </location>
</feature>
<feature type="region of interest" description="Disordered" evidence="1">
    <location>
        <begin position="611"/>
        <end position="729"/>
    </location>
</feature>
<feature type="compositionally biased region" description="Polar residues" evidence="1">
    <location>
        <begin position="510"/>
        <end position="520"/>
    </location>
</feature>
<dbReference type="InterPro" id="IPR050357">
    <property type="entry name" value="Arrestin_domain-protein"/>
</dbReference>
<dbReference type="InterPro" id="IPR011022">
    <property type="entry name" value="Arrestin_C-like"/>
</dbReference>
<gene>
    <name evidence="3" type="ORF">J8A68_000921</name>
</gene>
<dbReference type="SMART" id="SM01017">
    <property type="entry name" value="Arrestin_C"/>
    <property type="match status" value="1"/>
</dbReference>
<evidence type="ECO:0000313" key="4">
    <source>
        <dbReference type="Proteomes" id="UP000694255"/>
    </source>
</evidence>
<feature type="domain" description="Arrestin C-terminal-like" evidence="2">
    <location>
        <begin position="251"/>
        <end position="399"/>
    </location>
</feature>
<dbReference type="GO" id="GO:0031625">
    <property type="term" value="F:ubiquitin protein ligase binding"/>
    <property type="evidence" value="ECO:0007669"/>
    <property type="project" value="TreeGrafter"/>
</dbReference>
<evidence type="ECO:0000313" key="3">
    <source>
        <dbReference type="EMBL" id="KAG7665519.1"/>
    </source>
</evidence>
<dbReference type="GO" id="GO:0030674">
    <property type="term" value="F:protein-macromolecule adaptor activity"/>
    <property type="evidence" value="ECO:0007669"/>
    <property type="project" value="TreeGrafter"/>
</dbReference>
<evidence type="ECO:0000259" key="2">
    <source>
        <dbReference type="SMART" id="SM01017"/>
    </source>
</evidence>
<dbReference type="OrthoDB" id="2333384at2759"/>
<dbReference type="GO" id="GO:0005829">
    <property type="term" value="C:cytosol"/>
    <property type="evidence" value="ECO:0007669"/>
    <property type="project" value="TreeGrafter"/>
</dbReference>
<feature type="compositionally biased region" description="Low complexity" evidence="1">
    <location>
        <begin position="718"/>
        <end position="729"/>
    </location>
</feature>
<comment type="caution">
    <text evidence="3">The sequence shown here is derived from an EMBL/GenBank/DDBJ whole genome shotgun (WGS) entry which is preliminary data.</text>
</comment>
<dbReference type="EMBL" id="JAGSYN010000049">
    <property type="protein sequence ID" value="KAG7665519.1"/>
    <property type="molecule type" value="Genomic_DNA"/>
</dbReference>
<protein>
    <submittedName>
        <fullName evidence="3">CreD</fullName>
    </submittedName>
</protein>
<keyword evidence="4" id="KW-1185">Reference proteome</keyword>
<dbReference type="GeneID" id="73467722"/>
<accession>A0A8J5QGV5</accession>